<reference evidence="2 3" key="1">
    <citation type="journal article" date="2019" name="Sci. Rep.">
        <title>Orb-weaving spider Araneus ventricosus genome elucidates the spidroin gene catalogue.</title>
        <authorList>
            <person name="Kono N."/>
            <person name="Nakamura H."/>
            <person name="Ohtoshi R."/>
            <person name="Moran D.A.P."/>
            <person name="Shinohara A."/>
            <person name="Yoshida Y."/>
            <person name="Fujiwara M."/>
            <person name="Mori M."/>
            <person name="Tomita M."/>
            <person name="Arakawa K."/>
        </authorList>
    </citation>
    <scope>NUCLEOTIDE SEQUENCE [LARGE SCALE GENOMIC DNA]</scope>
</reference>
<keyword evidence="1" id="KW-0812">Transmembrane</keyword>
<keyword evidence="3" id="KW-1185">Reference proteome</keyword>
<protein>
    <submittedName>
        <fullName evidence="2">Uncharacterized protein</fullName>
    </submittedName>
</protein>
<keyword evidence="1" id="KW-0472">Membrane</keyword>
<dbReference type="AlphaFoldDB" id="A0A4Y2A0D7"/>
<accession>A0A4Y2A0D7</accession>
<feature type="transmembrane region" description="Helical" evidence="1">
    <location>
        <begin position="25"/>
        <end position="52"/>
    </location>
</feature>
<dbReference type="EMBL" id="BGPR01000002">
    <property type="protein sequence ID" value="GBL73017.1"/>
    <property type="molecule type" value="Genomic_DNA"/>
</dbReference>
<keyword evidence="1" id="KW-1133">Transmembrane helix</keyword>
<evidence type="ECO:0000256" key="1">
    <source>
        <dbReference type="SAM" id="Phobius"/>
    </source>
</evidence>
<proteinExistence type="predicted"/>
<dbReference type="Proteomes" id="UP000499080">
    <property type="component" value="Unassembled WGS sequence"/>
</dbReference>
<organism evidence="2 3">
    <name type="scientific">Araneus ventricosus</name>
    <name type="common">Orbweaver spider</name>
    <name type="synonym">Epeira ventricosa</name>
    <dbReference type="NCBI Taxonomy" id="182803"/>
    <lineage>
        <taxon>Eukaryota</taxon>
        <taxon>Metazoa</taxon>
        <taxon>Ecdysozoa</taxon>
        <taxon>Arthropoda</taxon>
        <taxon>Chelicerata</taxon>
        <taxon>Arachnida</taxon>
        <taxon>Araneae</taxon>
        <taxon>Araneomorphae</taxon>
        <taxon>Entelegynae</taxon>
        <taxon>Araneoidea</taxon>
        <taxon>Araneidae</taxon>
        <taxon>Araneus</taxon>
    </lineage>
</organism>
<evidence type="ECO:0000313" key="3">
    <source>
        <dbReference type="Proteomes" id="UP000499080"/>
    </source>
</evidence>
<gene>
    <name evidence="2" type="ORF">AVEN_128183_1</name>
</gene>
<sequence length="119" mass="12715">MKTTKNKLPNKNRPTNHEGNINQSYLPVIAATIVSSRVMIVSIIILSSLVMCGTDMNLRSARDTVLNTTLNFPGISGSAGAAWGRFGAPPKQHVVSTHVASFGTVLMIVCHTAPPPKFT</sequence>
<comment type="caution">
    <text evidence="2">The sequence shown here is derived from an EMBL/GenBank/DDBJ whole genome shotgun (WGS) entry which is preliminary data.</text>
</comment>
<evidence type="ECO:0000313" key="2">
    <source>
        <dbReference type="EMBL" id="GBL73017.1"/>
    </source>
</evidence>
<name>A0A4Y2A0D7_ARAVE</name>